<gene>
    <name evidence="2" type="ORF">PY17X_1200141</name>
</gene>
<keyword evidence="1" id="KW-0812">Transmembrane</keyword>
<dbReference type="NCBIfam" id="TIGR01590">
    <property type="entry name" value="yir-bir-cir_Pla"/>
    <property type="match status" value="1"/>
</dbReference>
<dbReference type="VEuPathDB" id="PlasmoDB:Py17XNL_001204866"/>
<protein>
    <submittedName>
        <fullName evidence="2">YIR protein</fullName>
    </submittedName>
</protein>
<sequence>MNKQVCKRFEIVWSDFIDNLDSSENFQFKSDECQKKYCSNNNCDNNFGKINAVCLYFFDAFFKDSSLFEHVAKSNINIVEYIMIWLSYMLNLIKKGENDSLNYFYEIYIKGGQNYNKVINGVESYYKNYKDLIDRKKYFLSMNKSIIFKFYEAFKSLCSLYNELDDDNQNCKKYLDDNNDFFKKYEELKKDSSITIDNSYKKLLSTLLNDYNNLKNKCNGTSSVSSIASKLFIVLSIFGAIAIFLGVSYKYSLFGFRKRFQKQKLRDKLKNIKKRMNQ</sequence>
<organism evidence="2 3">
    <name type="scientific">Plasmodium yoelii</name>
    <dbReference type="NCBI Taxonomy" id="5861"/>
    <lineage>
        <taxon>Eukaryota</taxon>
        <taxon>Sar</taxon>
        <taxon>Alveolata</taxon>
        <taxon>Apicomplexa</taxon>
        <taxon>Aconoidasida</taxon>
        <taxon>Haemosporida</taxon>
        <taxon>Plasmodiidae</taxon>
        <taxon>Plasmodium</taxon>
        <taxon>Plasmodium (Vinckeia)</taxon>
    </lineage>
</organism>
<evidence type="ECO:0000313" key="2">
    <source>
        <dbReference type="EMBL" id="VTZ79797.1"/>
    </source>
</evidence>
<dbReference type="InterPro" id="IPR006477">
    <property type="entry name" value="Yir_bir_cir"/>
</dbReference>
<reference evidence="2 3" key="1">
    <citation type="journal article" date="2014" name="BMC Biol.">
        <title>A comprehensive evaluation of rodent malaria parasite genomes and gene expression.</title>
        <authorList>
            <person name="Otto T.D."/>
            <person name="Bohme U."/>
            <person name="Jackson A.P."/>
            <person name="Hunt M."/>
            <person name="Franke-Fayard B."/>
            <person name="Hoeijmakers W.A."/>
            <person name="Religa A.A."/>
            <person name="Robertson L."/>
            <person name="Sanders M."/>
            <person name="Ogun S.A."/>
            <person name="Cunningham D."/>
            <person name="Erhart A."/>
            <person name="Billker O."/>
            <person name="Khan S.M."/>
            <person name="Stunnenberg H.G."/>
            <person name="Langhorne J."/>
            <person name="Holder A.A."/>
            <person name="Waters A.P."/>
            <person name="Newbold C.I."/>
            <person name="Pain A."/>
            <person name="Berriman M."/>
            <person name="Janse C.J."/>
        </authorList>
    </citation>
    <scope>NUCLEOTIDE SEQUENCE [LARGE SCALE GENOMIC DNA]</scope>
    <source>
        <strain evidence="2 3">17X</strain>
    </source>
</reference>
<proteinExistence type="predicted"/>
<evidence type="ECO:0000313" key="3">
    <source>
        <dbReference type="Proteomes" id="UP000072874"/>
    </source>
</evidence>
<dbReference type="KEGG" id="pyo:PY17X_1200141"/>
<name>A0A4V0KPW1_PLAYE</name>
<keyword evidence="1" id="KW-0472">Membrane</keyword>
<dbReference type="Proteomes" id="UP000072874">
    <property type="component" value="Chromosome 12"/>
</dbReference>
<dbReference type="VEuPathDB" id="PlasmoDB:PYYM_0016900"/>
<keyword evidence="1" id="KW-1133">Transmembrane helix</keyword>
<dbReference type="AlphaFoldDB" id="A0A4V0KPW1"/>
<dbReference type="VEuPathDB" id="PlasmoDB:PY01541"/>
<dbReference type="RefSeq" id="XP_724336.2">
    <property type="nucleotide sequence ID" value="XM_719243.2"/>
</dbReference>
<dbReference type="GeneID" id="3801875"/>
<dbReference type="VEuPathDB" id="PlasmoDB:PY17X_1200141"/>
<dbReference type="EMBL" id="LM993666">
    <property type="protein sequence ID" value="VTZ79797.1"/>
    <property type="molecule type" value="Genomic_DNA"/>
</dbReference>
<feature type="transmembrane region" description="Helical" evidence="1">
    <location>
        <begin position="231"/>
        <end position="256"/>
    </location>
</feature>
<evidence type="ECO:0000256" key="1">
    <source>
        <dbReference type="SAM" id="Phobius"/>
    </source>
</evidence>
<accession>A0A4V0KPW1</accession>
<dbReference type="Pfam" id="PF06022">
    <property type="entry name" value="Cir_Bir_Yir"/>
    <property type="match status" value="1"/>
</dbReference>